<gene>
    <name evidence="2" type="ORF">QUW08_10755</name>
</gene>
<evidence type="ECO:0000256" key="1">
    <source>
        <dbReference type="SAM" id="SignalP"/>
    </source>
</evidence>
<accession>A0ABT7USA9</accession>
<name>A0ABT7USA9_9FIRM</name>
<feature type="signal peptide" evidence="1">
    <location>
        <begin position="1"/>
        <end position="23"/>
    </location>
</feature>
<evidence type="ECO:0000313" key="2">
    <source>
        <dbReference type="EMBL" id="MDM8201762.1"/>
    </source>
</evidence>
<protein>
    <submittedName>
        <fullName evidence="2">Uncharacterized protein</fullName>
    </submittedName>
</protein>
<comment type="caution">
    <text evidence="2">The sequence shown here is derived from an EMBL/GenBank/DDBJ whole genome shotgun (WGS) entry which is preliminary data.</text>
</comment>
<keyword evidence="1" id="KW-0732">Signal</keyword>
<organism evidence="2 3">
    <name type="scientific">Allofournierella massiliensis</name>
    <dbReference type="NCBI Taxonomy" id="1650663"/>
    <lineage>
        <taxon>Bacteria</taxon>
        <taxon>Bacillati</taxon>
        <taxon>Bacillota</taxon>
        <taxon>Clostridia</taxon>
        <taxon>Eubacteriales</taxon>
        <taxon>Oscillospiraceae</taxon>
        <taxon>Allofournierella</taxon>
    </lineage>
</organism>
<reference evidence="2 3" key="1">
    <citation type="submission" date="2023-06" db="EMBL/GenBank/DDBJ databases">
        <title>Identification and characterization of horizontal gene transfer across gut microbiota members of farm animals based on homology search.</title>
        <authorList>
            <person name="Schwarzerova J."/>
            <person name="Nykrynova M."/>
            <person name="Jureckova K."/>
            <person name="Cejkova D."/>
            <person name="Rychlik I."/>
        </authorList>
    </citation>
    <scope>NUCLEOTIDE SEQUENCE [LARGE SCALE GENOMIC DNA]</scope>
    <source>
        <strain evidence="2 3">ET340</strain>
    </source>
</reference>
<feature type="chain" id="PRO_5045448545" evidence="1">
    <location>
        <begin position="24"/>
        <end position="175"/>
    </location>
</feature>
<dbReference type="EMBL" id="JAUDCL010000019">
    <property type="protein sequence ID" value="MDM8201762.1"/>
    <property type="molecule type" value="Genomic_DNA"/>
</dbReference>
<dbReference type="Proteomes" id="UP001529380">
    <property type="component" value="Unassembled WGS sequence"/>
</dbReference>
<proteinExistence type="predicted"/>
<dbReference type="RefSeq" id="WP_289600234.1">
    <property type="nucleotide sequence ID" value="NZ_JAUDCL010000019.1"/>
</dbReference>
<keyword evidence="3" id="KW-1185">Reference proteome</keyword>
<evidence type="ECO:0000313" key="3">
    <source>
        <dbReference type="Proteomes" id="UP001529380"/>
    </source>
</evidence>
<sequence length="175" mass="19022">MNSKRIVAAALLLLLLCSAAALLAQKVLFPQKPPDSMTSFLAAAEEVSVNLSQVLDSESEEELILSLSGASLNFEKLCWYAPLLQNRYGYGEEGAKDLPLQQTIQQNCDAFQAIATGCLAGDPLTEEDRQTLSRLQADLEAMLEALRQEDGQFDPNACEDAYVFQVLSDYANAAA</sequence>